<accession>A0A0V0TQS2</accession>
<organism evidence="1 2">
    <name type="scientific">Trichinella murrelli</name>
    <dbReference type="NCBI Taxonomy" id="144512"/>
    <lineage>
        <taxon>Eukaryota</taxon>
        <taxon>Metazoa</taxon>
        <taxon>Ecdysozoa</taxon>
        <taxon>Nematoda</taxon>
        <taxon>Enoplea</taxon>
        <taxon>Dorylaimia</taxon>
        <taxon>Trichinellida</taxon>
        <taxon>Trichinellidae</taxon>
        <taxon>Trichinella</taxon>
    </lineage>
</organism>
<sequence length="90" mass="10783">MYLDHSLKFGEKKYYIVAWEFPSSLFVRFYKDINIRINIGTMCRNLSHSFHISKFQLLHCKVANSKLKFFGPEKMMRLFVKPLLWVSSKC</sequence>
<reference evidence="1 2" key="1">
    <citation type="submission" date="2015-01" db="EMBL/GenBank/DDBJ databases">
        <title>Evolution of Trichinella species and genotypes.</title>
        <authorList>
            <person name="Korhonen P.K."/>
            <person name="Edoardo P."/>
            <person name="Giuseppe L.R."/>
            <person name="Gasser R.B."/>
        </authorList>
    </citation>
    <scope>NUCLEOTIDE SEQUENCE [LARGE SCALE GENOMIC DNA]</scope>
    <source>
        <strain evidence="1">ISS417</strain>
    </source>
</reference>
<gene>
    <name evidence="1" type="ORF">T05_2955</name>
</gene>
<proteinExistence type="predicted"/>
<keyword evidence="2" id="KW-1185">Reference proteome</keyword>
<dbReference type="EMBL" id="JYDJ01000174">
    <property type="protein sequence ID" value="KRX41330.1"/>
    <property type="molecule type" value="Genomic_DNA"/>
</dbReference>
<dbReference type="Proteomes" id="UP000055048">
    <property type="component" value="Unassembled WGS sequence"/>
</dbReference>
<name>A0A0V0TQS2_9BILA</name>
<comment type="caution">
    <text evidence="1">The sequence shown here is derived from an EMBL/GenBank/DDBJ whole genome shotgun (WGS) entry which is preliminary data.</text>
</comment>
<dbReference type="AlphaFoldDB" id="A0A0V0TQS2"/>
<protein>
    <submittedName>
        <fullName evidence="1">Uncharacterized protein</fullName>
    </submittedName>
</protein>
<evidence type="ECO:0000313" key="1">
    <source>
        <dbReference type="EMBL" id="KRX41330.1"/>
    </source>
</evidence>
<evidence type="ECO:0000313" key="2">
    <source>
        <dbReference type="Proteomes" id="UP000055048"/>
    </source>
</evidence>